<keyword evidence="12" id="KW-1185">Reference proteome</keyword>
<keyword evidence="8" id="KW-0472">Membrane</keyword>
<dbReference type="InterPro" id="IPR050482">
    <property type="entry name" value="Sensor_HK_TwoCompSys"/>
</dbReference>
<feature type="domain" description="HAMP" evidence="10">
    <location>
        <begin position="62"/>
        <end position="114"/>
    </location>
</feature>
<dbReference type="InterPro" id="IPR003660">
    <property type="entry name" value="HAMP_dom"/>
</dbReference>
<evidence type="ECO:0000256" key="1">
    <source>
        <dbReference type="ARBA" id="ARBA00000085"/>
    </source>
</evidence>
<dbReference type="Pfam" id="PF07730">
    <property type="entry name" value="HisKA_3"/>
    <property type="match status" value="1"/>
</dbReference>
<dbReference type="Gene3D" id="6.10.340.10">
    <property type="match status" value="1"/>
</dbReference>
<dbReference type="Gene3D" id="3.30.565.10">
    <property type="entry name" value="Histidine kinase-like ATPase, C-terminal domain"/>
    <property type="match status" value="1"/>
</dbReference>
<evidence type="ECO:0000256" key="8">
    <source>
        <dbReference type="SAM" id="Phobius"/>
    </source>
</evidence>
<evidence type="ECO:0000259" key="10">
    <source>
        <dbReference type="PROSITE" id="PS50885"/>
    </source>
</evidence>
<evidence type="ECO:0000256" key="7">
    <source>
        <dbReference type="ARBA" id="ARBA00023012"/>
    </source>
</evidence>
<comment type="caution">
    <text evidence="11">The sequence shown here is derived from an EMBL/GenBank/DDBJ whole genome shotgun (WGS) entry which is preliminary data.</text>
</comment>
<keyword evidence="6" id="KW-0418">Kinase</keyword>
<dbReference type="InterPro" id="IPR005467">
    <property type="entry name" value="His_kinase_dom"/>
</dbReference>
<accession>A0ABQ1PQR8</accession>
<comment type="catalytic activity">
    <reaction evidence="1">
        <text>ATP + protein L-histidine = ADP + protein N-phospho-L-histidine.</text>
        <dbReference type="EC" id="2.7.13.3"/>
    </reaction>
</comment>
<evidence type="ECO:0000259" key="9">
    <source>
        <dbReference type="PROSITE" id="PS50109"/>
    </source>
</evidence>
<dbReference type="CDD" id="cd06225">
    <property type="entry name" value="HAMP"/>
    <property type="match status" value="1"/>
</dbReference>
<proteinExistence type="predicted"/>
<dbReference type="PANTHER" id="PTHR24421">
    <property type="entry name" value="NITRATE/NITRITE SENSOR PROTEIN NARX-RELATED"/>
    <property type="match status" value="1"/>
</dbReference>
<dbReference type="InterPro" id="IPR011712">
    <property type="entry name" value="Sig_transdc_His_kin_sub3_dim/P"/>
</dbReference>
<feature type="domain" description="Histidine kinase" evidence="9">
    <location>
        <begin position="137"/>
        <end position="326"/>
    </location>
</feature>
<keyword evidence="4" id="KW-0597">Phosphoprotein</keyword>
<dbReference type="CDD" id="cd16917">
    <property type="entry name" value="HATPase_UhpB-NarQ-NarX-like"/>
    <property type="match status" value="1"/>
</dbReference>
<name>A0ABQ1PQR8_9GAMM</name>
<dbReference type="SUPFAM" id="SSF55874">
    <property type="entry name" value="ATPase domain of HSP90 chaperone/DNA topoisomerase II/histidine kinase"/>
    <property type="match status" value="1"/>
</dbReference>
<keyword evidence="8" id="KW-0812">Transmembrane</keyword>
<reference evidence="12" key="1">
    <citation type="journal article" date="2019" name="Int. J. Syst. Evol. Microbiol.">
        <title>The Global Catalogue of Microorganisms (GCM) 10K type strain sequencing project: providing services to taxonomists for standard genome sequencing and annotation.</title>
        <authorList>
            <consortium name="The Broad Institute Genomics Platform"/>
            <consortium name="The Broad Institute Genome Sequencing Center for Infectious Disease"/>
            <person name="Wu L."/>
            <person name="Ma J."/>
        </authorList>
    </citation>
    <scope>NUCLEOTIDE SEQUENCE [LARGE SCALE GENOMIC DNA]</scope>
    <source>
        <strain evidence="12">CGMCC 1.12482</strain>
    </source>
</reference>
<evidence type="ECO:0000313" key="12">
    <source>
        <dbReference type="Proteomes" id="UP000638188"/>
    </source>
</evidence>
<gene>
    <name evidence="11" type="ORF">GCM10007418_20830</name>
</gene>
<evidence type="ECO:0000256" key="2">
    <source>
        <dbReference type="ARBA" id="ARBA00004370"/>
    </source>
</evidence>
<dbReference type="Proteomes" id="UP000638188">
    <property type="component" value="Unassembled WGS sequence"/>
</dbReference>
<protein>
    <recommendedName>
        <fullName evidence="3">histidine kinase</fullName>
        <ecNumber evidence="3">2.7.13.3</ecNumber>
    </recommendedName>
</protein>
<evidence type="ECO:0000313" key="11">
    <source>
        <dbReference type="EMBL" id="GGD01404.1"/>
    </source>
</evidence>
<dbReference type="SMART" id="SM00387">
    <property type="entry name" value="HATPase_c"/>
    <property type="match status" value="1"/>
</dbReference>
<dbReference type="SMART" id="SM00304">
    <property type="entry name" value="HAMP"/>
    <property type="match status" value="1"/>
</dbReference>
<sequence>MQPVIDKSFAPVSLDFADGQRWLVSPDPVDELEEVWESLLLLLGVFAVALVLSLVVIHLSLRRGLRAYRHLLEALELIGVGELQARLSPSSQTELNQLANRFNLMATALERAEASNQQLTRALMTLQEKERMHLAHALHDDLGQYLTGIRAQAYMLGESSGQPDLIRQHAQHLLEACNGLQRGFRALVKDLHPVVLDRLGLEQALRQLTGQWQQQQGIQCVLELDNPLPDMATEQRTHLYRLLQEALTNVARHAKASSVWVRLVLQGNVLQVSVRDNGDGLKDQNESCGVGMRSMRERARCLQSALQVTSSPGVGVLVSLTIPLKGLAA</sequence>
<dbReference type="EMBL" id="BMFF01000004">
    <property type="protein sequence ID" value="GGD01404.1"/>
    <property type="molecule type" value="Genomic_DNA"/>
</dbReference>
<dbReference type="InterPro" id="IPR036890">
    <property type="entry name" value="HATPase_C_sf"/>
</dbReference>
<keyword evidence="8" id="KW-1133">Transmembrane helix</keyword>
<organism evidence="11 12">
    <name type="scientific">Halopseudomonas salina</name>
    <dbReference type="NCBI Taxonomy" id="1323744"/>
    <lineage>
        <taxon>Bacteria</taxon>
        <taxon>Pseudomonadati</taxon>
        <taxon>Pseudomonadota</taxon>
        <taxon>Gammaproteobacteria</taxon>
        <taxon>Pseudomonadales</taxon>
        <taxon>Pseudomonadaceae</taxon>
        <taxon>Halopseudomonas</taxon>
    </lineage>
</organism>
<evidence type="ECO:0000256" key="4">
    <source>
        <dbReference type="ARBA" id="ARBA00022553"/>
    </source>
</evidence>
<keyword evidence="5" id="KW-0808">Transferase</keyword>
<keyword evidence="7" id="KW-0902">Two-component regulatory system</keyword>
<evidence type="ECO:0000256" key="3">
    <source>
        <dbReference type="ARBA" id="ARBA00012438"/>
    </source>
</evidence>
<comment type="subcellular location">
    <subcellularLocation>
        <location evidence="2">Membrane</location>
    </subcellularLocation>
</comment>
<dbReference type="EC" id="2.7.13.3" evidence="3"/>
<dbReference type="Pfam" id="PF00672">
    <property type="entry name" value="HAMP"/>
    <property type="match status" value="1"/>
</dbReference>
<dbReference type="PROSITE" id="PS50885">
    <property type="entry name" value="HAMP"/>
    <property type="match status" value="1"/>
</dbReference>
<evidence type="ECO:0000256" key="5">
    <source>
        <dbReference type="ARBA" id="ARBA00022679"/>
    </source>
</evidence>
<dbReference type="Pfam" id="PF02518">
    <property type="entry name" value="HATPase_c"/>
    <property type="match status" value="1"/>
</dbReference>
<dbReference type="PROSITE" id="PS50109">
    <property type="entry name" value="HIS_KIN"/>
    <property type="match status" value="1"/>
</dbReference>
<dbReference type="PANTHER" id="PTHR24421:SF58">
    <property type="entry name" value="SIGNAL TRANSDUCTION HISTIDINE-PROTEIN KINASE_PHOSPHATASE UHPB"/>
    <property type="match status" value="1"/>
</dbReference>
<dbReference type="InterPro" id="IPR003594">
    <property type="entry name" value="HATPase_dom"/>
</dbReference>
<feature type="transmembrane region" description="Helical" evidence="8">
    <location>
        <begin position="39"/>
        <end position="61"/>
    </location>
</feature>
<dbReference type="Gene3D" id="1.20.5.1930">
    <property type="match status" value="1"/>
</dbReference>
<evidence type="ECO:0000256" key="6">
    <source>
        <dbReference type="ARBA" id="ARBA00022777"/>
    </source>
</evidence>